<organism evidence="1 2">
    <name type="scientific">Candidatus Epulonipiscium fishelsonii</name>
    <dbReference type="NCBI Taxonomy" id="77094"/>
    <lineage>
        <taxon>Bacteria</taxon>
        <taxon>Bacillati</taxon>
        <taxon>Bacillota</taxon>
        <taxon>Clostridia</taxon>
        <taxon>Lachnospirales</taxon>
        <taxon>Lachnospiraceae</taxon>
        <taxon>Candidatus Epulonipiscium</taxon>
    </lineage>
</organism>
<evidence type="ECO:0000313" key="1">
    <source>
        <dbReference type="EMBL" id="ONI37694.1"/>
    </source>
</evidence>
<sequence length="458" mass="52498">MEQLKIDVGTKYNSIHQNIKALYGIIGKNLDYTLLEVINNIFFEMKGLDATYSIYNIPNGHSENIVNAIKSLGISGINVAVPYKHQIITQLDEISPEAKKIGLVDTIKIERNLSKGYNTQYYSFGKMLSRERIKIVNRDFYILGAGNIAKSVFWYLKDNGARNVTIVSRNIEKAQKAFSQSVYDCGEEVSIIEYKNIGKGYAIINTTSCGTTANIDTTLVDKNIFVNFEVAIDLVHSPNETLFLKRAKEKGKKAVSGLYMLVAQVMKMQEIWQNKIYNEKDEEQVFKEVLQYFKKCKDTVFLIGFMGSGKTVVGQYLAKSLGMNFIDCNKIIENDLNKSVSAALEEEGEQAFREKEYSILKGINLNKPTIIATGSGCVTYYPSYEYLKDKKVVYLYNDFNTIFGRIRDNKSCHIVKSRQEIENLYNYRFEVYEELAQYIIYCRNKSIREITNEIKEYL</sequence>
<keyword evidence="2" id="KW-1185">Reference proteome</keyword>
<proteinExistence type="predicted"/>
<dbReference type="EMBL" id="LJDB01000105">
    <property type="protein sequence ID" value="ONI37694.1"/>
    <property type="molecule type" value="Genomic_DNA"/>
</dbReference>
<dbReference type="Proteomes" id="UP000188605">
    <property type="component" value="Unassembled WGS sequence"/>
</dbReference>
<comment type="caution">
    <text evidence="1">The sequence shown here is derived from an EMBL/GenBank/DDBJ whole genome shotgun (WGS) entry which is preliminary data.</text>
</comment>
<protein>
    <submittedName>
        <fullName evidence="1">Uncharacterized protein</fullName>
    </submittedName>
</protein>
<name>A0ACC8X7B8_9FIRM</name>
<evidence type="ECO:0000313" key="2">
    <source>
        <dbReference type="Proteomes" id="UP000188605"/>
    </source>
</evidence>
<gene>
    <name evidence="1" type="ORF">AN396_12430</name>
</gene>
<reference evidence="1" key="1">
    <citation type="submission" date="2016-08" db="EMBL/GenBank/DDBJ databases">
        <authorList>
            <person name="Ngugi D.K."/>
            <person name="Miyake S."/>
            <person name="Stingl U."/>
        </authorList>
    </citation>
    <scope>NUCLEOTIDE SEQUENCE</scope>
    <source>
        <strain evidence="1">SCG-B11WGA-EpuloA1</strain>
    </source>
</reference>
<accession>A0ACC8X7B8</accession>